<dbReference type="Pfam" id="PF04183">
    <property type="entry name" value="IucA_IucC"/>
    <property type="match status" value="1"/>
</dbReference>
<evidence type="ECO:0000256" key="2">
    <source>
        <dbReference type="ARBA" id="ARBA00007832"/>
    </source>
</evidence>
<evidence type="ECO:0000313" key="6">
    <source>
        <dbReference type="Proteomes" id="UP000199515"/>
    </source>
</evidence>
<name>A0A1H2VXQ8_9PSEU</name>
<dbReference type="InterPro" id="IPR037455">
    <property type="entry name" value="LucA/IucC-like"/>
</dbReference>
<dbReference type="InterPro" id="IPR007310">
    <property type="entry name" value="Aerobactin_biosyn_IucA/IucC_N"/>
</dbReference>
<dbReference type="Pfam" id="PF06276">
    <property type="entry name" value="FhuF"/>
    <property type="match status" value="1"/>
</dbReference>
<dbReference type="GO" id="GO:0019290">
    <property type="term" value="P:siderophore biosynthetic process"/>
    <property type="evidence" value="ECO:0007669"/>
    <property type="project" value="InterPro"/>
</dbReference>
<organism evidence="5 6">
    <name type="scientific">Amycolatopsis xylanica</name>
    <dbReference type="NCBI Taxonomy" id="589385"/>
    <lineage>
        <taxon>Bacteria</taxon>
        <taxon>Bacillati</taxon>
        <taxon>Actinomycetota</taxon>
        <taxon>Actinomycetes</taxon>
        <taxon>Pseudonocardiales</taxon>
        <taxon>Pseudonocardiaceae</taxon>
        <taxon>Amycolatopsis</taxon>
    </lineage>
</organism>
<dbReference type="PANTHER" id="PTHR34384">
    <property type="entry name" value="L-2,3-DIAMINOPROPANOATE--CITRATE LIGASE"/>
    <property type="match status" value="1"/>
</dbReference>
<dbReference type="EMBL" id="FNON01000001">
    <property type="protein sequence ID" value="SDW73120.1"/>
    <property type="molecule type" value="Genomic_DNA"/>
</dbReference>
<gene>
    <name evidence="5" type="ORF">SAMN05421504_1011360</name>
</gene>
<evidence type="ECO:0000256" key="1">
    <source>
        <dbReference type="ARBA" id="ARBA00004924"/>
    </source>
</evidence>
<accession>A0A1H2VXQ8</accession>
<dbReference type="AlphaFoldDB" id="A0A1H2VXQ8"/>
<reference evidence="5 6" key="1">
    <citation type="submission" date="2016-10" db="EMBL/GenBank/DDBJ databases">
        <authorList>
            <person name="de Groot N.N."/>
        </authorList>
    </citation>
    <scope>NUCLEOTIDE SEQUENCE [LARGE SCALE GENOMIC DNA]</scope>
    <source>
        <strain evidence="5 6">CPCC 202699</strain>
    </source>
</reference>
<protein>
    <submittedName>
        <fullName evidence="5">Siderophore synthetase component</fullName>
    </submittedName>
</protein>
<comment type="similarity">
    <text evidence="2">Belongs to the IucA/IucC family.</text>
</comment>
<comment type="pathway">
    <text evidence="1">Siderophore biosynthesis.</text>
</comment>
<feature type="domain" description="Aerobactin siderophore biosynthesis IucA/IucC-like C-terminal" evidence="4">
    <location>
        <begin position="347"/>
        <end position="498"/>
    </location>
</feature>
<evidence type="ECO:0000313" key="5">
    <source>
        <dbReference type="EMBL" id="SDW73120.1"/>
    </source>
</evidence>
<dbReference type="GO" id="GO:0016881">
    <property type="term" value="F:acid-amino acid ligase activity"/>
    <property type="evidence" value="ECO:0007669"/>
    <property type="project" value="UniProtKB-ARBA"/>
</dbReference>
<feature type="domain" description="Aerobactin siderophore biosynthesis IucA/IucC N-terminal" evidence="3">
    <location>
        <begin position="133"/>
        <end position="329"/>
    </location>
</feature>
<dbReference type="PANTHER" id="PTHR34384:SF5">
    <property type="entry name" value="L-2,3-DIAMINOPROPANOATE--CITRATE LIGASE"/>
    <property type="match status" value="1"/>
</dbReference>
<dbReference type="Gene3D" id="1.10.510.40">
    <property type="match status" value="1"/>
</dbReference>
<dbReference type="Gene3D" id="6.10.250.3370">
    <property type="match status" value="1"/>
</dbReference>
<keyword evidence="6" id="KW-1185">Reference proteome</keyword>
<proteinExistence type="inferred from homology"/>
<evidence type="ECO:0000259" key="3">
    <source>
        <dbReference type="Pfam" id="PF04183"/>
    </source>
</evidence>
<dbReference type="Proteomes" id="UP000199515">
    <property type="component" value="Unassembled WGS sequence"/>
</dbReference>
<dbReference type="InterPro" id="IPR022770">
    <property type="entry name" value="IucA/IucC-like_C"/>
</dbReference>
<sequence>MVSSQAFESPLESTFATELARLRPELPYRDKLPGARAAVLDRLWRGFRLDPLPRITHRSADAITLEDGRRLTRSGPVISIDGKPYDHPAAFLAALGWPEAARLEAEVAHSVAAMALARAGAPSLGYPASTLPEHEQSIVDGHPLHPCCRNRTGFTVADHLAYGPEFRPIVALDLLAVSVDRCLVRGDWPDDLRSGSDVLLPVHPWQSANVLPRHGLRPTHPGALPAEPLLALRTLAPIGKPWQVKTALSTQLTSAVRDISGGSVETGVALSAFLRDTVARLDGFSLQENRAAAAVLIDGSPHRDLAAIVRDSPAVGPGETVLPIAALTARPVSGGCPPLCSLGCPAEWLAEFAAMALPPLLTLLAWGVALEAHEQNLLLVLEKGRPRRLIYRDLADIRLGPDRLRAAGLSWPGMPDRFRVADADLRAKLFATFFATTMTGLVGTLAEHCSGLWDVVGDQVRRAYAAMPDGAAVRTDRAALLGEPIPTKPLTLMRLAPETTAWAYQPNPFA</sequence>
<evidence type="ECO:0000259" key="4">
    <source>
        <dbReference type="Pfam" id="PF06276"/>
    </source>
</evidence>
<dbReference type="STRING" id="589385.SAMN05421504_1011360"/>